<dbReference type="AlphaFoldDB" id="A0A150HA55"/>
<feature type="domain" description="Metallo-beta-lactamase" evidence="1">
    <location>
        <begin position="20"/>
        <end position="206"/>
    </location>
</feature>
<dbReference type="Pfam" id="PF00753">
    <property type="entry name" value="Lactamase_B"/>
    <property type="match status" value="1"/>
</dbReference>
<organism evidence="2 3">
    <name type="scientific">Brevibacterium ravenspurgense</name>
    <dbReference type="NCBI Taxonomy" id="479117"/>
    <lineage>
        <taxon>Bacteria</taxon>
        <taxon>Bacillati</taxon>
        <taxon>Actinomycetota</taxon>
        <taxon>Actinomycetes</taxon>
        <taxon>Micrococcales</taxon>
        <taxon>Brevibacteriaceae</taxon>
        <taxon>Brevibacterium</taxon>
    </lineage>
</organism>
<accession>A0A150HA55</accession>
<dbReference type="InterPro" id="IPR050855">
    <property type="entry name" value="NDM-1-like"/>
</dbReference>
<protein>
    <submittedName>
        <fullName evidence="2">Hydroxyacylglutathione hydrolase</fullName>
        <ecNumber evidence="2">3.1.2.6</ecNumber>
    </submittedName>
</protein>
<dbReference type="PATRIC" id="fig|479117.4.peg.1606"/>
<dbReference type="RefSeq" id="WP_062022148.1">
    <property type="nucleotide sequence ID" value="NZ_LQQC01000010.1"/>
</dbReference>
<comment type="caution">
    <text evidence="2">The sequence shown here is derived from an EMBL/GenBank/DDBJ whole genome shotgun (WGS) entry which is preliminary data.</text>
</comment>
<dbReference type="EC" id="3.1.2.6" evidence="2"/>
<dbReference type="SMART" id="SM00849">
    <property type="entry name" value="Lactamase_B"/>
    <property type="match status" value="1"/>
</dbReference>
<keyword evidence="2" id="KW-0378">Hydrolase</keyword>
<evidence type="ECO:0000259" key="1">
    <source>
        <dbReference type="SMART" id="SM00849"/>
    </source>
</evidence>
<dbReference type="EMBL" id="LQQC01000010">
    <property type="protein sequence ID" value="KXZ58570.1"/>
    <property type="molecule type" value="Genomic_DNA"/>
</dbReference>
<name>A0A150HA55_9MICO</name>
<evidence type="ECO:0000313" key="3">
    <source>
        <dbReference type="Proteomes" id="UP000243589"/>
    </source>
</evidence>
<dbReference type="Proteomes" id="UP000243589">
    <property type="component" value="Unassembled WGS sequence"/>
</dbReference>
<evidence type="ECO:0000313" key="2">
    <source>
        <dbReference type="EMBL" id="KXZ58570.1"/>
    </source>
</evidence>
<dbReference type="CDD" id="cd16282">
    <property type="entry name" value="metallo-hydrolase-like_MBL-fold"/>
    <property type="match status" value="1"/>
</dbReference>
<gene>
    <name evidence="2" type="primary">gloB_2</name>
    <name evidence="2" type="ORF">Bravens_01623</name>
</gene>
<dbReference type="Gene3D" id="3.60.15.10">
    <property type="entry name" value="Ribonuclease Z/Hydroxyacylglutathione hydrolase-like"/>
    <property type="match status" value="1"/>
</dbReference>
<proteinExistence type="predicted"/>
<dbReference type="SUPFAM" id="SSF56281">
    <property type="entry name" value="Metallo-hydrolase/oxidoreductase"/>
    <property type="match status" value="1"/>
</dbReference>
<dbReference type="PANTHER" id="PTHR42951">
    <property type="entry name" value="METALLO-BETA-LACTAMASE DOMAIN-CONTAINING"/>
    <property type="match status" value="1"/>
</dbReference>
<dbReference type="InterPro" id="IPR036866">
    <property type="entry name" value="RibonucZ/Hydroxyglut_hydro"/>
</dbReference>
<reference evidence="2 3" key="1">
    <citation type="submission" date="2016-01" db="EMBL/GenBank/DDBJ databases">
        <title>Use of Whole Genome Sequencing to ascertain that Brevibacterium massiliense (Roux, Raoult 2009) is a later heterotypic synonym of Brevibacterium ravenspurgense (Mages 2008).</title>
        <authorList>
            <person name="Bernier A.-M."/>
            <person name="Burdz T."/>
            <person name="Huynh C."/>
            <person name="Pachecho A.L."/>
            <person name="Wiebe D."/>
            <person name="Bonner C."/>
            <person name="Bernard K."/>
        </authorList>
    </citation>
    <scope>NUCLEOTIDE SEQUENCE [LARGE SCALE GENOMIC DNA]</scope>
    <source>
        <strain evidence="2 3">CCUG56047</strain>
    </source>
</reference>
<sequence>MADSSEEQAGIYAITTDPATLNSYLIVGTSRALLVDTGSGPWQAARILEAARTVTGLPIAVLNTHDHWDHFFGNAHMKAEGVDEFLASERFAHDQAASAWLQLAEVPATDEPDLPTDPTELIVEPTQVVAHGDTIDLGGTVVTVREYSGHTESDIVLQLSDVLIVGDLIEEGAPPQFGDDAQPSAWAQTLRDILAIDGISVYCPGHGEPVDRAFVQAQADDVAAVAAQLADPDAGDAEVSLRQAQPFTYLPSIGEAKRIR</sequence>
<keyword evidence="3" id="KW-1185">Reference proteome</keyword>
<dbReference type="PANTHER" id="PTHR42951:SF4">
    <property type="entry name" value="ACYL-COENZYME A THIOESTERASE MBLAC2"/>
    <property type="match status" value="1"/>
</dbReference>
<dbReference type="InterPro" id="IPR001279">
    <property type="entry name" value="Metallo-B-lactamas"/>
</dbReference>
<dbReference type="GO" id="GO:0004416">
    <property type="term" value="F:hydroxyacylglutathione hydrolase activity"/>
    <property type="evidence" value="ECO:0007669"/>
    <property type="project" value="UniProtKB-EC"/>
</dbReference>